<feature type="region of interest" description="Disordered" evidence="6">
    <location>
        <begin position="618"/>
        <end position="649"/>
    </location>
</feature>
<dbReference type="PANTHER" id="PTHR37937">
    <property type="entry name" value="CONJUGATIVE TRANSFER: DNA TRANSPORT"/>
    <property type="match status" value="1"/>
</dbReference>
<evidence type="ECO:0000256" key="7">
    <source>
        <dbReference type="SAM" id="Phobius"/>
    </source>
</evidence>
<reference evidence="10" key="1">
    <citation type="submission" date="2015-07" db="EMBL/GenBank/DDBJ databases">
        <title>Discovery of a poly(ethylene terephthalate assimilation.</title>
        <authorList>
            <person name="Yoshida S."/>
            <person name="Hiraga K."/>
            <person name="Takehana T."/>
            <person name="Taniguchi I."/>
            <person name="Yamaji H."/>
            <person name="Maeda Y."/>
            <person name="Toyohara K."/>
            <person name="Miyamoto K."/>
            <person name="Kimura Y."/>
            <person name="Oda K."/>
        </authorList>
    </citation>
    <scope>NUCLEOTIDE SEQUENCE [LARGE SCALE GENOMIC DNA]</scope>
    <source>
        <strain evidence="10">NBRC 110686 / TISTR 2288 / 201-F6</strain>
    </source>
</reference>
<evidence type="ECO:0000256" key="1">
    <source>
        <dbReference type="ARBA" id="ARBA00004651"/>
    </source>
</evidence>
<evidence type="ECO:0000256" key="3">
    <source>
        <dbReference type="ARBA" id="ARBA00022692"/>
    </source>
</evidence>
<dbReference type="OrthoDB" id="7817736at2"/>
<feature type="transmembrane region" description="Helical" evidence="7">
    <location>
        <begin position="16"/>
        <end position="36"/>
    </location>
</feature>
<reference evidence="9 10" key="2">
    <citation type="journal article" date="2016" name="Science">
        <title>A bacterium that degrades and assimilates poly(ethylene terephthalate).</title>
        <authorList>
            <person name="Yoshida S."/>
            <person name="Hiraga K."/>
            <person name="Takehana T."/>
            <person name="Taniguchi I."/>
            <person name="Yamaji H."/>
            <person name="Maeda Y."/>
            <person name="Toyohara K."/>
            <person name="Miyamoto K."/>
            <person name="Kimura Y."/>
            <person name="Oda K."/>
        </authorList>
    </citation>
    <scope>NUCLEOTIDE SEQUENCE [LARGE SCALE GENOMIC DNA]</scope>
    <source>
        <strain evidence="10">NBRC 110686 / TISTR 2288 / 201-F6</strain>
    </source>
</reference>
<feature type="domain" description="TraD/TraG TraM recognition site" evidence="8">
    <location>
        <begin position="474"/>
        <end position="599"/>
    </location>
</feature>
<dbReference type="InterPro" id="IPR022458">
    <property type="entry name" value="Conjugative_coupling_TraG/TraD"/>
</dbReference>
<evidence type="ECO:0000256" key="2">
    <source>
        <dbReference type="ARBA" id="ARBA00022475"/>
    </source>
</evidence>
<keyword evidence="4 7" id="KW-1133">Transmembrane helix</keyword>
<name>A0A0K8NWH6_PISS1</name>
<gene>
    <name evidence="9" type="ORF">ISF6_4069</name>
</gene>
<evidence type="ECO:0000256" key="6">
    <source>
        <dbReference type="SAM" id="MobiDB-lite"/>
    </source>
</evidence>
<dbReference type="NCBIfam" id="TIGR03743">
    <property type="entry name" value="SXT_TraD"/>
    <property type="match status" value="1"/>
</dbReference>
<accession>A0A0K8NWH6</accession>
<dbReference type="STRING" id="1547922.ISF6_4069"/>
<dbReference type="Pfam" id="PF12696">
    <property type="entry name" value="TraG-D_C"/>
    <property type="match status" value="1"/>
</dbReference>
<dbReference type="InterPro" id="IPR027417">
    <property type="entry name" value="P-loop_NTPase"/>
</dbReference>
<evidence type="ECO:0000259" key="8">
    <source>
        <dbReference type="Pfam" id="PF12696"/>
    </source>
</evidence>
<evidence type="ECO:0000256" key="4">
    <source>
        <dbReference type="ARBA" id="ARBA00022989"/>
    </source>
</evidence>
<dbReference type="RefSeq" id="WP_054018407.1">
    <property type="nucleotide sequence ID" value="NZ_BBYR01000006.1"/>
</dbReference>
<dbReference type="InterPro" id="IPR032689">
    <property type="entry name" value="TraG-D_C"/>
</dbReference>
<dbReference type="Gene3D" id="3.40.50.300">
    <property type="entry name" value="P-loop containing nucleotide triphosphate hydrolases"/>
    <property type="match status" value="2"/>
</dbReference>
<evidence type="ECO:0000313" key="10">
    <source>
        <dbReference type="Proteomes" id="UP000037660"/>
    </source>
</evidence>
<keyword evidence="3 7" id="KW-0812">Transmembrane</keyword>
<dbReference type="InterPro" id="IPR051539">
    <property type="entry name" value="T4SS-coupling_protein"/>
</dbReference>
<comment type="subcellular location">
    <subcellularLocation>
        <location evidence="1">Cell membrane</location>
        <topology evidence="1">Multi-pass membrane protein</topology>
    </subcellularLocation>
</comment>
<organism evidence="9 10">
    <name type="scientific">Piscinibacter sakaiensis</name>
    <name type="common">Ideonella sakaiensis</name>
    <dbReference type="NCBI Taxonomy" id="1547922"/>
    <lineage>
        <taxon>Bacteria</taxon>
        <taxon>Pseudomonadati</taxon>
        <taxon>Pseudomonadota</taxon>
        <taxon>Betaproteobacteria</taxon>
        <taxon>Burkholderiales</taxon>
        <taxon>Sphaerotilaceae</taxon>
        <taxon>Piscinibacter</taxon>
    </lineage>
</organism>
<proteinExistence type="predicted"/>
<sequence>MLMRRYEMPWRRAYEVYAAAVWASALLFFAVTGGLGLLPRQLALPLAGFCLAMGVLRLAQGVHTLVLRASLSGRGIQVLSTGAVARWTEKPDAVFLGFGFEWRPVHSQRLYELAKVDYREFTVAPRLLQVLGYDARPQPDAEIGLPYIHGVEPREVPLHRPLQNFEGGTLLVGTTQSGKGVALANLVTQAVRRGDVVIVIDPKNSRRLKRVTQRACEDWREPDTFLEFHPAFPEAGVRLDFTFNWQKPTEIASRIQSIMPPDTAGAFSAFGWDAVNVVVQGLVELEERPNLVKLTKYIEGGIEPVLEATLRRFYERLLGASWRDQPEMKKLLHDAHRGNMKRPSEAASADLLALVAFYEHHVPQSQRNKVLDAQVRTFRHNREHYQKITANLLPVLSMLTSGDLGRSLSPDPFDAGDARPIMNFEKIERAGHVLYMCLDSLPDPSVATAIGALALADLAARAGMRYNLGGYRRISLFVDEVSNVINQPLIEILNKGAEGGIFTTCAMQTLADLAKRLGSEDAARMALGNLNNLIALRSKDRPTQDFVVETFGKTAIHSVRVGLSSGADAHLGDFSSSYSTQLTESFEEMVPADVLGKLPNLQYFASVSGGRIIKGRFPILDPDADEPRATRAAPPKPNRTPAAIAGHPS</sequence>
<dbReference type="SUPFAM" id="SSF52540">
    <property type="entry name" value="P-loop containing nucleoside triphosphate hydrolases"/>
    <property type="match status" value="1"/>
</dbReference>
<keyword evidence="5 7" id="KW-0472">Membrane</keyword>
<dbReference type="Proteomes" id="UP000037660">
    <property type="component" value="Unassembled WGS sequence"/>
</dbReference>
<dbReference type="PANTHER" id="PTHR37937:SF1">
    <property type="entry name" value="CONJUGATIVE TRANSFER: DNA TRANSPORT"/>
    <property type="match status" value="1"/>
</dbReference>
<dbReference type="CDD" id="cd01127">
    <property type="entry name" value="TrwB_TraG_TraD_VirD4"/>
    <property type="match status" value="1"/>
</dbReference>
<dbReference type="EMBL" id="BBYR01000006">
    <property type="protein sequence ID" value="GAP34290.1"/>
    <property type="molecule type" value="Genomic_DNA"/>
</dbReference>
<dbReference type="GO" id="GO:0005886">
    <property type="term" value="C:plasma membrane"/>
    <property type="evidence" value="ECO:0007669"/>
    <property type="project" value="UniProtKB-SubCell"/>
</dbReference>
<evidence type="ECO:0000256" key="5">
    <source>
        <dbReference type="ARBA" id="ARBA00023136"/>
    </source>
</evidence>
<protein>
    <submittedName>
        <fullName evidence="9">IncF plasmid conjugative transfer protein TraD</fullName>
    </submittedName>
</protein>
<dbReference type="AlphaFoldDB" id="A0A0K8NWH6"/>
<keyword evidence="10" id="KW-1185">Reference proteome</keyword>
<evidence type="ECO:0000313" key="9">
    <source>
        <dbReference type="EMBL" id="GAP34290.1"/>
    </source>
</evidence>
<comment type="caution">
    <text evidence="9">The sequence shown here is derived from an EMBL/GenBank/DDBJ whole genome shotgun (WGS) entry which is preliminary data.</text>
</comment>
<keyword evidence="2" id="KW-1003">Cell membrane</keyword>